<gene>
    <name evidence="4" type="ORF">HMPREF3208_00725</name>
</gene>
<feature type="non-terminal residue" evidence="4">
    <location>
        <position position="1847"/>
    </location>
</feature>
<protein>
    <submittedName>
        <fullName evidence="4">GA module</fullName>
    </submittedName>
</protein>
<feature type="region of interest" description="Disordered" evidence="2">
    <location>
        <begin position="110"/>
        <end position="131"/>
    </location>
</feature>
<accession>A0A133NX67</accession>
<dbReference type="Gene3D" id="1.20.5.420">
    <property type="entry name" value="Immunoglobulin FC, subunit C"/>
    <property type="match status" value="2"/>
</dbReference>
<dbReference type="Pfam" id="PF18938">
    <property type="entry name" value="aRib"/>
    <property type="match status" value="3"/>
</dbReference>
<evidence type="ECO:0000313" key="4">
    <source>
        <dbReference type="EMBL" id="KXA20862.1"/>
    </source>
</evidence>
<keyword evidence="1" id="KW-0732">Signal</keyword>
<dbReference type="InterPro" id="IPR002988">
    <property type="entry name" value="GA_module"/>
</dbReference>
<dbReference type="InterPro" id="IPR009063">
    <property type="entry name" value="Ig/albumin-bd_sf"/>
</dbReference>
<feature type="domain" description="Extracellular matrix-binding protein ebh GA module" evidence="3">
    <location>
        <begin position="1082"/>
        <end position="1133"/>
    </location>
</feature>
<dbReference type="Proteomes" id="UP000070687">
    <property type="component" value="Unassembled WGS sequence"/>
</dbReference>
<reference evidence="4 5" key="1">
    <citation type="submission" date="2016-01" db="EMBL/GenBank/DDBJ databases">
        <authorList>
            <person name="Oliw E.H."/>
        </authorList>
    </citation>
    <scope>NUCLEOTIDE SEQUENCE [LARGE SCALE GENOMIC DNA]</scope>
    <source>
        <strain evidence="4 5">PSS_7772B</strain>
    </source>
</reference>
<sequence length="1847" mass="200545">GGVFVSPAYADGYVSGDGARVYYGYKADADYSKERLLIKVTYYKTKADALKGGNDGVDPLGKFVRVEYTSNNPEDANKQPDKWALRPTWWFGVPKGLKTNTISQIRLVRNERGTQEASSSPATGTKKLKDASRQGYVVASDHTYNNIDQWKHSVSRDYYSGSDKTIDGKGWQRMVGITKNEKDYDNSGNTKDQWNIYKDGNANGLQGIFADWESAGQRYYEMSYVAEMTDEAWMQRDQKPLLFVAGIYRGVGNWRYVAGTTMRAPKIADHLELKYPKPTPVKDLSSLDENEQAAVKKAIEDVNKSADTKNPNLFDKLVAKDGVSVDAKGNATITFTDNTKRVMPANLLVLKNETDKDKYKPTLPARTPVVKLSKLTADEKTKVRQAIIDANGKETPNEFLKHVKQTNKQYDFKVNDNGSVEVTYEDGSKLTIPSTDLVYQGATIADWAPYILPGYTEVVNPSSLTQKEITDLIAKFDKANEKLGIYNAAKQSGKSPVSIATNGTATITWKDGSQTIVPGFLYLKKKAPDAPKPKPTGDEKKYFTVAVPTDIPSVNFDPFNMKTTDLTDHSTQLTSIKDTLKGLTATDTKDSDTHPQITDVTFAVDKNGVGKVTFTADKYESATYPMGMFMKQKPELQKHQQSGTVEESGIKYNLNKYFVDDPEHLTTEDKNGALLQFVKDNYKSAGTLTGSKCLVSNLTPKDSTKGLTASVNSGDGVVDIEYNNSGDIVIKGYKTTGSSTKLTELLTIDHSRIYEKRKKETVTPQPSQDGYKYNLTKIGIAGETPTQDEMKHALQQFVNDNYTGTIPAMSDGTVTLENASGVNAAPNTTGMTPYSDATGAGVTKIFANTSAGTEGYGDIIVCGHKKGDTEEDASGASTEEQLFTIKASDLYIKNSGSQNPTDNTVEKLKALAKQLLKEKKSLTKSDFTRAGLDKDKITNEAIDRMTDAGELRDLIKKLSEAKHTDRTYNPAGDVVVDDPTKLTEDDFKKAVKAFFDANYDGQNNFQIKTGSMNIPYLPSASDLKPKSGTVDMEIADDNIKSVTSSKTGDAADYKSMVFKDAKGAQLFTVAISYKKKEATPTPDANQLQQMKEDAKKTIDKNPYLTPEQKENYKKQIDQATDQKGIQDVLDQANTQANKNKTDPNVQQTINDNKNGDKEKKDQELKAAKEAAKDIISKLPNLSGDEKKNLKEKVDKAADINGVNSVVDEAKKLSELKGVKEEAQKATFVFLDHGKGGKDDSSDPNHTEDAALNELLGTKPAEDSTLADLAKKLKKDSNATAAEIRDALDAAKLQNTSNEQNAKNAGIAKLEAKKAELDAAYNALTDDQKKTATEKYNAATAAIETAKTTVDSATKPSDITGALSTVNTALTEANTAVENAKGKRDTSSITNDQNSELAKEKKAQIARINASNLSAADKEKATNEINAATMLGDPTGIANRYLKAQKIEDAKKQIAALKYLNKAQKQYYKDLLDSTDASDHVDEAGKPIGKDDIDDALEQALNLNGVMKRLADLATSADKLKKDNKDQKYSSATEDKKSAFDAALKAANTQLDKVDGADSDNINADGANALYNDLLKAMQGLDSSVKGVDLYTEDLRKEYTDDVALKEKPVYKNATKNVKEAFDKAFEAAKTALEEAKDANKVTQLGADAAAQQNAIGAALANLVNTRKALDGIDTTALQAEVDKDKPLTDKPVYKNASDDKKTAFDKALAAAEDAIADAEGKKQLAADEDPKTQEQKQKAVNDALTALQNAAKALDGKEQKPTPTPSVDKTGLRALVDAAGQVKDSDAYKYADANKQGAYDKAISDGQNVLAKTDATADDVAKAVQAITTAKTALDGKKPAPTPAPSV</sequence>
<name>A0A133NX67_GARVA</name>
<dbReference type="EMBL" id="LRQB01000041">
    <property type="protein sequence ID" value="KXA20862.1"/>
    <property type="molecule type" value="Genomic_DNA"/>
</dbReference>
<dbReference type="RefSeq" id="WP_064347221.1">
    <property type="nucleotide sequence ID" value="NZ_KQ956853.1"/>
</dbReference>
<dbReference type="OrthoDB" id="3197447at2"/>
<evidence type="ECO:0000256" key="1">
    <source>
        <dbReference type="ARBA" id="ARBA00022729"/>
    </source>
</evidence>
<feature type="domain" description="Extracellular matrix-binding protein ebh GA module" evidence="3">
    <location>
        <begin position="1149"/>
        <end position="1210"/>
    </location>
</feature>
<dbReference type="SMART" id="SM00844">
    <property type="entry name" value="GA"/>
    <property type="match status" value="2"/>
</dbReference>
<proteinExistence type="predicted"/>
<dbReference type="Gene3D" id="3.10.20.890">
    <property type="match status" value="3"/>
</dbReference>
<dbReference type="Pfam" id="PF01468">
    <property type="entry name" value="GA"/>
    <property type="match status" value="3"/>
</dbReference>
<evidence type="ECO:0000256" key="2">
    <source>
        <dbReference type="SAM" id="MobiDB-lite"/>
    </source>
</evidence>
<feature type="region of interest" description="Disordered" evidence="2">
    <location>
        <begin position="1134"/>
        <end position="1161"/>
    </location>
</feature>
<dbReference type="Pfam" id="PF07554">
    <property type="entry name" value="FIVAR"/>
    <property type="match status" value="3"/>
</dbReference>
<dbReference type="InterPro" id="IPR044024">
    <property type="entry name" value="aRib"/>
</dbReference>
<dbReference type="SUPFAM" id="SSF46997">
    <property type="entry name" value="Bacterial immunoglobulin/albumin-binding domains"/>
    <property type="match status" value="2"/>
</dbReference>
<evidence type="ECO:0000313" key="5">
    <source>
        <dbReference type="Proteomes" id="UP000070687"/>
    </source>
</evidence>
<feature type="compositionally biased region" description="Polar residues" evidence="2">
    <location>
        <begin position="1134"/>
        <end position="1149"/>
    </location>
</feature>
<dbReference type="InterPro" id="IPR020840">
    <property type="entry name" value="Extracell_matrix-bd_GA"/>
</dbReference>
<organism evidence="4 5">
    <name type="scientific">Gardnerella vaginalis</name>
    <dbReference type="NCBI Taxonomy" id="2702"/>
    <lineage>
        <taxon>Bacteria</taxon>
        <taxon>Bacillati</taxon>
        <taxon>Actinomycetota</taxon>
        <taxon>Actinomycetes</taxon>
        <taxon>Bifidobacteriales</taxon>
        <taxon>Bifidobacteriaceae</taxon>
        <taxon>Gardnerella</taxon>
    </lineage>
</organism>
<dbReference type="Gene3D" id="1.20.120.1850">
    <property type="entry name" value="Ebh helix bundles repeating unit (S and A modules)"/>
    <property type="match status" value="4"/>
</dbReference>
<feature type="non-terminal residue" evidence="4">
    <location>
        <position position="1"/>
    </location>
</feature>
<evidence type="ECO:0000259" key="3">
    <source>
        <dbReference type="SMART" id="SM00844"/>
    </source>
</evidence>
<comment type="caution">
    <text evidence="4">The sequence shown here is derived from an EMBL/GenBank/DDBJ whole genome shotgun (WGS) entry which is preliminary data.</text>
</comment>
<dbReference type="PATRIC" id="fig|2702.100.peg.705"/>